<keyword evidence="2" id="KW-1185">Reference proteome</keyword>
<protein>
    <submittedName>
        <fullName evidence="1">Predicted protein</fullName>
    </submittedName>
</protein>
<dbReference type="KEGG" id="lbc:LACBIDRAFT_310938"/>
<dbReference type="AlphaFoldDB" id="B0E4Y1"/>
<dbReference type="GeneID" id="6086906"/>
<organism evidence="2">
    <name type="scientific">Laccaria bicolor (strain S238N-H82 / ATCC MYA-4686)</name>
    <name type="common">Bicoloured deceiver</name>
    <name type="synonym">Laccaria laccata var. bicolor</name>
    <dbReference type="NCBI Taxonomy" id="486041"/>
    <lineage>
        <taxon>Eukaryota</taxon>
        <taxon>Fungi</taxon>
        <taxon>Dikarya</taxon>
        <taxon>Basidiomycota</taxon>
        <taxon>Agaricomycotina</taxon>
        <taxon>Agaricomycetes</taxon>
        <taxon>Agaricomycetidae</taxon>
        <taxon>Agaricales</taxon>
        <taxon>Agaricineae</taxon>
        <taxon>Hydnangiaceae</taxon>
        <taxon>Laccaria</taxon>
    </lineage>
</organism>
<name>B0E4Y1_LACBS</name>
<sequence>MGEREYATIWGAQWLRWQSFTWLGSARSQVRSPTCGKQFRHHVHSTPPGDAEMGQVYGKVTRSVV</sequence>
<dbReference type="RefSeq" id="XP_001891249.1">
    <property type="nucleotide sequence ID" value="XM_001891214.1"/>
</dbReference>
<dbReference type="InParanoid" id="B0E4Y1"/>
<accession>B0E4Y1</accession>
<proteinExistence type="predicted"/>
<evidence type="ECO:0000313" key="2">
    <source>
        <dbReference type="Proteomes" id="UP000001194"/>
    </source>
</evidence>
<dbReference type="EMBL" id="DS547545">
    <property type="protein sequence ID" value="EDQ98099.1"/>
    <property type="molecule type" value="Genomic_DNA"/>
</dbReference>
<evidence type="ECO:0000313" key="1">
    <source>
        <dbReference type="EMBL" id="EDQ98099.1"/>
    </source>
</evidence>
<reference evidence="1 2" key="1">
    <citation type="journal article" date="2008" name="Nature">
        <title>The genome of Laccaria bicolor provides insights into mycorrhizal symbiosis.</title>
        <authorList>
            <person name="Martin F."/>
            <person name="Aerts A."/>
            <person name="Ahren D."/>
            <person name="Brun A."/>
            <person name="Danchin E.G.J."/>
            <person name="Duchaussoy F."/>
            <person name="Gibon J."/>
            <person name="Kohler A."/>
            <person name="Lindquist E."/>
            <person name="Pereda V."/>
            <person name="Salamov A."/>
            <person name="Shapiro H.J."/>
            <person name="Wuyts J."/>
            <person name="Blaudez D."/>
            <person name="Buee M."/>
            <person name="Brokstein P."/>
            <person name="Canbaeck B."/>
            <person name="Cohen D."/>
            <person name="Courty P.E."/>
            <person name="Coutinho P.M."/>
            <person name="Delaruelle C."/>
            <person name="Detter J.C."/>
            <person name="Deveau A."/>
            <person name="DiFazio S."/>
            <person name="Duplessis S."/>
            <person name="Fraissinet-Tachet L."/>
            <person name="Lucic E."/>
            <person name="Frey-Klett P."/>
            <person name="Fourrey C."/>
            <person name="Feussner I."/>
            <person name="Gay G."/>
            <person name="Grimwood J."/>
            <person name="Hoegger P.J."/>
            <person name="Jain P."/>
            <person name="Kilaru S."/>
            <person name="Labbe J."/>
            <person name="Lin Y.C."/>
            <person name="Legue V."/>
            <person name="Le Tacon F."/>
            <person name="Marmeisse R."/>
            <person name="Melayah D."/>
            <person name="Montanini B."/>
            <person name="Muratet M."/>
            <person name="Nehls U."/>
            <person name="Niculita-Hirzel H."/>
            <person name="Oudot-Le Secq M.P."/>
            <person name="Peter M."/>
            <person name="Quesneville H."/>
            <person name="Rajashekar B."/>
            <person name="Reich M."/>
            <person name="Rouhier N."/>
            <person name="Schmutz J."/>
            <person name="Yin T."/>
            <person name="Chalot M."/>
            <person name="Henrissat B."/>
            <person name="Kuees U."/>
            <person name="Lucas S."/>
            <person name="Van de Peer Y."/>
            <person name="Podila G.K."/>
            <person name="Polle A."/>
            <person name="Pukkila P.J."/>
            <person name="Richardson P.M."/>
            <person name="Rouze P."/>
            <person name="Sanders I.R."/>
            <person name="Stajich J.E."/>
            <person name="Tunlid A."/>
            <person name="Tuskan G."/>
            <person name="Grigoriev I.V."/>
        </authorList>
    </citation>
    <scope>NUCLEOTIDE SEQUENCE [LARGE SCALE GENOMIC DNA]</scope>
    <source>
        <strain evidence="2">S238N-H82 / ATCC MYA-4686</strain>
    </source>
</reference>
<dbReference type="Proteomes" id="UP000001194">
    <property type="component" value="Unassembled WGS sequence"/>
</dbReference>
<gene>
    <name evidence="1" type="ORF">LACBIDRAFT_310938</name>
</gene>
<dbReference type="HOGENOM" id="CLU_2850117_0_0_1"/>